<feature type="transmembrane region" description="Helical" evidence="5">
    <location>
        <begin position="58"/>
        <end position="77"/>
    </location>
</feature>
<dbReference type="EMBL" id="JABTTQ020000013">
    <property type="protein sequence ID" value="KAK6142567.1"/>
    <property type="molecule type" value="Genomic_DNA"/>
</dbReference>
<name>A0ABR0W5E6_REHGL</name>
<keyword evidence="4 5" id="KW-0472">Membrane</keyword>
<dbReference type="InterPro" id="IPR004864">
    <property type="entry name" value="LEA_2"/>
</dbReference>
<proteinExistence type="predicted"/>
<evidence type="ECO:0000313" key="8">
    <source>
        <dbReference type="Proteomes" id="UP001318860"/>
    </source>
</evidence>
<gene>
    <name evidence="7" type="ORF">DH2020_022915</name>
</gene>
<dbReference type="Proteomes" id="UP001318860">
    <property type="component" value="Unassembled WGS sequence"/>
</dbReference>
<protein>
    <recommendedName>
        <fullName evidence="6">Late embryogenesis abundant protein LEA-2 subgroup domain-containing protein</fullName>
    </recommendedName>
</protein>
<keyword evidence="2 5" id="KW-0812">Transmembrane</keyword>
<evidence type="ECO:0000256" key="3">
    <source>
        <dbReference type="ARBA" id="ARBA00022989"/>
    </source>
</evidence>
<evidence type="ECO:0000256" key="4">
    <source>
        <dbReference type="ARBA" id="ARBA00023136"/>
    </source>
</evidence>
<sequence>MYAYPPPPPPYAMLESNQQYYANGPSAYHRNVPQYPSKYRKSSFAATCCRCICGCCCFFFLIIVIIILILFAFYHVYDPKIPNYRVEGISVKAFDILPDSSLNSEFALSVRAQNPNKHIGIVYGDASWVTVSYMDTTLCNGKVPAFHQREENTTVITVDLKGKSEFGSGLQQNLTDNVKNHRIPLVVRLKVPVNIVLGEIPLRELKVFVNCTMVLDNLAPNSNVGIISKDTSVGIEL</sequence>
<evidence type="ECO:0000256" key="5">
    <source>
        <dbReference type="SAM" id="Phobius"/>
    </source>
</evidence>
<evidence type="ECO:0000259" key="6">
    <source>
        <dbReference type="Pfam" id="PF03168"/>
    </source>
</evidence>
<keyword evidence="3 5" id="KW-1133">Transmembrane helix</keyword>
<comment type="caution">
    <text evidence="7">The sequence shown here is derived from an EMBL/GenBank/DDBJ whole genome shotgun (WGS) entry which is preliminary data.</text>
</comment>
<organism evidence="7 8">
    <name type="scientific">Rehmannia glutinosa</name>
    <name type="common">Chinese foxglove</name>
    <dbReference type="NCBI Taxonomy" id="99300"/>
    <lineage>
        <taxon>Eukaryota</taxon>
        <taxon>Viridiplantae</taxon>
        <taxon>Streptophyta</taxon>
        <taxon>Embryophyta</taxon>
        <taxon>Tracheophyta</taxon>
        <taxon>Spermatophyta</taxon>
        <taxon>Magnoliopsida</taxon>
        <taxon>eudicotyledons</taxon>
        <taxon>Gunneridae</taxon>
        <taxon>Pentapetalae</taxon>
        <taxon>asterids</taxon>
        <taxon>lamiids</taxon>
        <taxon>Lamiales</taxon>
        <taxon>Orobanchaceae</taxon>
        <taxon>Rehmannieae</taxon>
        <taxon>Rehmannia</taxon>
    </lineage>
</organism>
<evidence type="ECO:0000256" key="2">
    <source>
        <dbReference type="ARBA" id="ARBA00022692"/>
    </source>
</evidence>
<dbReference type="Pfam" id="PF03168">
    <property type="entry name" value="LEA_2"/>
    <property type="match status" value="1"/>
</dbReference>
<dbReference type="PANTHER" id="PTHR31234">
    <property type="entry name" value="LATE EMBRYOGENESIS ABUNDANT (LEA) HYDROXYPROLINE-RICH GLYCOPROTEIN FAMILY"/>
    <property type="match status" value="1"/>
</dbReference>
<accession>A0ABR0W5E6</accession>
<dbReference type="InterPro" id="IPR044839">
    <property type="entry name" value="NDR1-like"/>
</dbReference>
<evidence type="ECO:0000313" key="7">
    <source>
        <dbReference type="EMBL" id="KAK6142567.1"/>
    </source>
</evidence>
<feature type="domain" description="Late embryogenesis abundant protein LEA-2 subgroup" evidence="6">
    <location>
        <begin position="110"/>
        <end position="196"/>
    </location>
</feature>
<dbReference type="SUPFAM" id="SSF117070">
    <property type="entry name" value="LEA14-like"/>
    <property type="match status" value="1"/>
</dbReference>
<dbReference type="PANTHER" id="PTHR31234:SF72">
    <property type="entry name" value="NDR1_HIN1-LIKE PROTEIN 6"/>
    <property type="match status" value="1"/>
</dbReference>
<comment type="subcellular location">
    <subcellularLocation>
        <location evidence="1">Membrane</location>
        <topology evidence="1">Single-pass membrane protein</topology>
    </subcellularLocation>
</comment>
<reference evidence="7 8" key="1">
    <citation type="journal article" date="2021" name="Comput. Struct. Biotechnol. J.">
        <title>De novo genome assembly of the potent medicinal plant Rehmannia glutinosa using nanopore technology.</title>
        <authorList>
            <person name="Ma L."/>
            <person name="Dong C."/>
            <person name="Song C."/>
            <person name="Wang X."/>
            <person name="Zheng X."/>
            <person name="Niu Y."/>
            <person name="Chen S."/>
            <person name="Feng W."/>
        </authorList>
    </citation>
    <scope>NUCLEOTIDE SEQUENCE [LARGE SCALE GENOMIC DNA]</scope>
    <source>
        <strain evidence="7">DH-2019</strain>
    </source>
</reference>
<keyword evidence="8" id="KW-1185">Reference proteome</keyword>
<evidence type="ECO:0000256" key="1">
    <source>
        <dbReference type="ARBA" id="ARBA00004167"/>
    </source>
</evidence>